<dbReference type="PANTHER" id="PTHR41287:SF1">
    <property type="entry name" value="PROTEIN YMFN"/>
    <property type="match status" value="1"/>
</dbReference>
<evidence type="ECO:0000259" key="1">
    <source>
        <dbReference type="Pfam" id="PF03354"/>
    </source>
</evidence>
<evidence type="ECO:0000313" key="4">
    <source>
        <dbReference type="Proteomes" id="UP000242849"/>
    </source>
</evidence>
<dbReference type="EMBL" id="FNSC01000001">
    <property type="protein sequence ID" value="SEC73374.1"/>
    <property type="molecule type" value="Genomic_DNA"/>
</dbReference>
<dbReference type="Pfam" id="PF03354">
    <property type="entry name" value="TerL_ATPase"/>
    <property type="match status" value="1"/>
</dbReference>
<dbReference type="InterPro" id="IPR046462">
    <property type="entry name" value="TerL_nuclease"/>
</dbReference>
<dbReference type="InterPro" id="IPR046461">
    <property type="entry name" value="TerL_ATPase"/>
</dbReference>
<reference evidence="4" key="1">
    <citation type="submission" date="2016-10" db="EMBL/GenBank/DDBJ databases">
        <authorList>
            <person name="Varghese N."/>
            <person name="Submissions S."/>
        </authorList>
    </citation>
    <scope>NUCLEOTIDE SEQUENCE [LARGE SCALE GENOMIC DNA]</scope>
    <source>
        <strain evidence="4">DSM 12111</strain>
    </source>
</reference>
<dbReference type="GO" id="GO:0004519">
    <property type="term" value="F:endonuclease activity"/>
    <property type="evidence" value="ECO:0007669"/>
    <property type="project" value="InterPro"/>
</dbReference>
<dbReference type="Proteomes" id="UP000242849">
    <property type="component" value="Unassembled WGS sequence"/>
</dbReference>
<keyword evidence="4" id="KW-1185">Reference proteome</keyword>
<sequence>MSKSRSQTSTSTDRVTAYAKAVVARKIVAGPDIRNAAQRHLNDRKHGPKRGLVWDLEAARRAIGFCEEVLCLNGGEFEGEPFLLHPWQAFIIGSLFGWKTKDGWRRFRTAYIETAKGSGKSPLAAAIGLYGLVADGEARAEVYAAATKKDQAMILFRDAVAMVDQSPILAERIEKSGRGEKVWNLAHHGSGSFFRPISADDGQSGPRPHVALLDEIHEHKTRMVVDMMRAGTKSRRQALIVMITNSGYDRTTICYEYHEYGIAVCKEAKLDDAFFAFVCSLDEGDDPFKSEDCWPKVNPSLVYGKKGDKNGGVPGYKYLREQVTEAHGMPAKESTVRRLNFCQWVDAANPWISAEMWMGCERQFSLDDLPMGEPCFGGLDLSGSRDLTALALYFPRLRRALVEFWTPKTSLHDRVRTDKVPYDVWLREGYIHAPEGMAVDYAAVAIRLGELAVRFQIEAVAFDPYRIKYFQPELEAEGIAVPLISHGQGYYKASESGLWMPRSIEVMEKALTERTLEIMANPCLRWNAASAVLEADQKDNRIFAKRKSTGRIDGVVALAMAFGAADMPLPETINEIFMVL</sequence>
<feature type="domain" description="Terminase large subunit-like ATPase" evidence="1">
    <location>
        <begin position="86"/>
        <end position="260"/>
    </location>
</feature>
<gene>
    <name evidence="3" type="ORF">SAMN05421553_1353</name>
</gene>
<dbReference type="STRING" id="53406.SAMN05421553_1353"/>
<dbReference type="RefSeq" id="WP_090378267.1">
    <property type="nucleotide sequence ID" value="NZ_FNSC01000001.1"/>
</dbReference>
<organism evidence="3 4">
    <name type="scientific">Pseudomonas anguilliseptica</name>
    <dbReference type="NCBI Taxonomy" id="53406"/>
    <lineage>
        <taxon>Bacteria</taxon>
        <taxon>Pseudomonadati</taxon>
        <taxon>Pseudomonadota</taxon>
        <taxon>Gammaproteobacteria</taxon>
        <taxon>Pseudomonadales</taxon>
        <taxon>Pseudomonadaceae</taxon>
        <taxon>Pseudomonas</taxon>
    </lineage>
</organism>
<protein>
    <submittedName>
        <fullName evidence="3">Phage terminase-like protein, large subunit, contains N-terminal HTH domain</fullName>
    </submittedName>
</protein>
<dbReference type="AlphaFoldDB" id="A0A1H4UZ22"/>
<dbReference type="InterPro" id="IPR027417">
    <property type="entry name" value="P-loop_NTPase"/>
</dbReference>
<proteinExistence type="predicted"/>
<accession>A0A1H4UZ22</accession>
<name>A0A1H4UZ22_PSEAG</name>
<dbReference type="PANTHER" id="PTHR41287">
    <property type="match status" value="1"/>
</dbReference>
<dbReference type="Pfam" id="PF20441">
    <property type="entry name" value="TerL_nuclease"/>
    <property type="match status" value="1"/>
</dbReference>
<dbReference type="OrthoDB" id="9760250at2"/>
<dbReference type="InterPro" id="IPR005021">
    <property type="entry name" value="Terminase_largesu-like"/>
</dbReference>
<evidence type="ECO:0000259" key="2">
    <source>
        <dbReference type="Pfam" id="PF20441"/>
    </source>
</evidence>
<evidence type="ECO:0000313" key="3">
    <source>
        <dbReference type="EMBL" id="SEC73374.1"/>
    </source>
</evidence>
<dbReference type="Gene3D" id="3.40.50.300">
    <property type="entry name" value="P-loop containing nucleotide triphosphate hydrolases"/>
    <property type="match status" value="1"/>
</dbReference>
<feature type="domain" description="Terminase large subunit-like endonuclease" evidence="2">
    <location>
        <begin position="271"/>
        <end position="567"/>
    </location>
</feature>